<evidence type="ECO:0000313" key="6">
    <source>
        <dbReference type="EMBL" id="GFQ91433.1"/>
    </source>
</evidence>
<sequence>MIKRSLPHHQIIIHDNSLETTAIKIARQNDQPITIVSAYRPPRKPITALDLNKIFRNQGYVLVAGDLNAKHKSWSPQTQQNTAGSIVRNFCDNTGYTLNAPSEPTYFHGTTRNTTIDIAISKGMTVIDSTSIPELSSDHNPVLFEKTLPHPPLVGPMGLHYSTEDKVNLFADSLESSFQENPEPYDDEFIDHVEEKVENYLSRNSRRHTAPLTSPQEIMEIILNLSNKKAPGKDGIKNIALKALPLNAITFITKLINRSLQYNYFPQEWKHALITVVPKSGKDSKFPDNYRPISLVVLIIAPGFNDLLFKFIKNSIAQIVTGSTDGIGKSYAKALAAKGFNVVLISRTQKKLEDVAQEIEKKYSVQTKTVAVDITDDSSIYDKIRSEIQDLDIGVLVNNVGMSYPYAEYITKVPNAETFVENLIKANIVSCTRMTLLVLPIMEKAGRGVILNISSLSALTPMPLLSTYSASKVYVNFFSKATQGEYKRKGIIVQSVLPGFVSTNMSKMRPSFTTCTPDAFVKWAMKTVGIETQTYGYPVHKLQGYAQEILAEYMPEHLNLAINHNMLNNIRKRYYKKYGLVDDEKKDK</sequence>
<dbReference type="InterPro" id="IPR036291">
    <property type="entry name" value="NAD(P)-bd_dom_sf"/>
</dbReference>
<dbReference type="PRINTS" id="PR00080">
    <property type="entry name" value="SDRFAMILY"/>
</dbReference>
<comment type="similarity">
    <text evidence="2">Belongs to the short-chain dehydrogenases/reductases (SDR) family.</text>
</comment>
<gene>
    <name evidence="6" type="primary">HSD17B12</name>
    <name evidence="6" type="ORF">TNCT_97261</name>
</gene>
<dbReference type="AlphaFoldDB" id="A0A8X6FYC0"/>
<accession>A0A8X6FYC0</accession>
<dbReference type="OrthoDB" id="5545019at2759"/>
<dbReference type="Gene3D" id="3.40.50.720">
    <property type="entry name" value="NAD(P)-binding Rossmann-like Domain"/>
    <property type="match status" value="1"/>
</dbReference>
<dbReference type="CDD" id="cd05356">
    <property type="entry name" value="17beta-HSD1_like_SDR_c"/>
    <property type="match status" value="1"/>
</dbReference>
<evidence type="ECO:0000256" key="1">
    <source>
        <dbReference type="ARBA" id="ARBA00004240"/>
    </source>
</evidence>
<protein>
    <submittedName>
        <fullName evidence="6">Very-long-chain 3-oxoacyl-CoA reductase</fullName>
    </submittedName>
</protein>
<comment type="subcellular location">
    <subcellularLocation>
        <location evidence="1">Endoplasmic reticulum</location>
    </subcellularLocation>
</comment>
<dbReference type="InterPro" id="IPR020904">
    <property type="entry name" value="Sc_DH/Rdtase_CS"/>
</dbReference>
<reference evidence="6" key="1">
    <citation type="submission" date="2020-07" db="EMBL/GenBank/DDBJ databases">
        <title>Multicomponent nature underlies the extraordinary mechanical properties of spider dragline silk.</title>
        <authorList>
            <person name="Kono N."/>
            <person name="Nakamura H."/>
            <person name="Mori M."/>
            <person name="Yoshida Y."/>
            <person name="Ohtoshi R."/>
            <person name="Malay A.D."/>
            <person name="Moran D.A.P."/>
            <person name="Tomita M."/>
            <person name="Numata K."/>
            <person name="Arakawa K."/>
        </authorList>
    </citation>
    <scope>NUCLEOTIDE SEQUENCE</scope>
</reference>
<keyword evidence="7" id="KW-1185">Reference proteome</keyword>
<dbReference type="Gene3D" id="3.60.10.10">
    <property type="entry name" value="Endonuclease/exonuclease/phosphatase"/>
    <property type="match status" value="1"/>
</dbReference>
<dbReference type="EMBL" id="BMAO01003978">
    <property type="protein sequence ID" value="GFQ91433.1"/>
    <property type="molecule type" value="Genomic_DNA"/>
</dbReference>
<dbReference type="PANTHER" id="PTHR43899">
    <property type="entry name" value="RH59310P"/>
    <property type="match status" value="1"/>
</dbReference>
<organism evidence="6 7">
    <name type="scientific">Trichonephila clavata</name>
    <name type="common">Joro spider</name>
    <name type="synonym">Nephila clavata</name>
    <dbReference type="NCBI Taxonomy" id="2740835"/>
    <lineage>
        <taxon>Eukaryota</taxon>
        <taxon>Metazoa</taxon>
        <taxon>Ecdysozoa</taxon>
        <taxon>Arthropoda</taxon>
        <taxon>Chelicerata</taxon>
        <taxon>Arachnida</taxon>
        <taxon>Araneae</taxon>
        <taxon>Araneomorphae</taxon>
        <taxon>Entelegynae</taxon>
        <taxon>Araneoidea</taxon>
        <taxon>Nephilidae</taxon>
        <taxon>Trichonephila</taxon>
    </lineage>
</organism>
<evidence type="ECO:0000313" key="7">
    <source>
        <dbReference type="Proteomes" id="UP000887116"/>
    </source>
</evidence>
<feature type="domain" description="Endonuclease/exonuclease/phosphatase" evidence="5">
    <location>
        <begin position="33"/>
        <end position="142"/>
    </location>
</feature>
<dbReference type="Proteomes" id="UP000887116">
    <property type="component" value="Unassembled WGS sequence"/>
</dbReference>
<evidence type="ECO:0000259" key="5">
    <source>
        <dbReference type="Pfam" id="PF14529"/>
    </source>
</evidence>
<dbReference type="InterPro" id="IPR051019">
    <property type="entry name" value="VLCFA-Steroid_DH"/>
</dbReference>
<dbReference type="GO" id="GO:0016491">
    <property type="term" value="F:oxidoreductase activity"/>
    <property type="evidence" value="ECO:0007669"/>
    <property type="project" value="UniProtKB-KW"/>
</dbReference>
<dbReference type="PROSITE" id="PS00061">
    <property type="entry name" value="ADH_SHORT"/>
    <property type="match status" value="1"/>
</dbReference>
<dbReference type="InterPro" id="IPR005135">
    <property type="entry name" value="Endo/exonuclease/phosphatase"/>
</dbReference>
<evidence type="ECO:0000256" key="4">
    <source>
        <dbReference type="ARBA" id="ARBA00023002"/>
    </source>
</evidence>
<keyword evidence="4" id="KW-0560">Oxidoreductase</keyword>
<evidence type="ECO:0000256" key="2">
    <source>
        <dbReference type="ARBA" id="ARBA00006484"/>
    </source>
</evidence>
<keyword evidence="3" id="KW-0521">NADP</keyword>
<dbReference type="InterPro" id="IPR036691">
    <property type="entry name" value="Endo/exonu/phosph_ase_sf"/>
</dbReference>
<comment type="caution">
    <text evidence="6">The sequence shown here is derived from an EMBL/GenBank/DDBJ whole genome shotgun (WGS) entry which is preliminary data.</text>
</comment>
<dbReference type="Pfam" id="PF00106">
    <property type="entry name" value="adh_short"/>
    <property type="match status" value="1"/>
</dbReference>
<dbReference type="SUPFAM" id="SSF51735">
    <property type="entry name" value="NAD(P)-binding Rossmann-fold domains"/>
    <property type="match status" value="1"/>
</dbReference>
<proteinExistence type="inferred from homology"/>
<dbReference type="GO" id="GO:0005783">
    <property type="term" value="C:endoplasmic reticulum"/>
    <property type="evidence" value="ECO:0007669"/>
    <property type="project" value="UniProtKB-SubCell"/>
</dbReference>
<dbReference type="PANTHER" id="PTHR43899:SF13">
    <property type="entry name" value="RH59310P"/>
    <property type="match status" value="1"/>
</dbReference>
<dbReference type="InterPro" id="IPR002347">
    <property type="entry name" value="SDR_fam"/>
</dbReference>
<dbReference type="FunFam" id="3.40.50.720:FF:000137">
    <property type="entry name" value="Hydroxysteroid (17-beta) dehydrogenase 3"/>
    <property type="match status" value="1"/>
</dbReference>
<evidence type="ECO:0000256" key="3">
    <source>
        <dbReference type="ARBA" id="ARBA00022857"/>
    </source>
</evidence>
<dbReference type="PRINTS" id="PR00081">
    <property type="entry name" value="GDHRDH"/>
</dbReference>
<dbReference type="SUPFAM" id="SSF56219">
    <property type="entry name" value="DNase I-like"/>
    <property type="match status" value="1"/>
</dbReference>
<name>A0A8X6FYC0_TRICU</name>
<dbReference type="Pfam" id="PF14529">
    <property type="entry name" value="Exo_endo_phos_2"/>
    <property type="match status" value="1"/>
</dbReference>